<protein>
    <submittedName>
        <fullName evidence="1">Class I mannose-6-phosphate isomerase</fullName>
    </submittedName>
</protein>
<gene>
    <name evidence="1" type="ORF">E5336_11925</name>
</gene>
<proteinExistence type="predicted"/>
<keyword evidence="2" id="KW-1185">Reference proteome</keyword>
<sequence length="320" mass="35841">MAMIQLQPAFKDYLWGGTKLKENYNKQTDLDIVAESWELSVHKDGASVVADGPYKGLTFPEYLEKKGKSVLGTDCEKFDRFPILIKFIDALQPLSIQVHPDNEYALRVEGEYGKTEMWYILDCEPDSFLYFGVNKAISKEEFRERIENNTLLEVLKVVPVHKGDVFFIKAGTIHAIGAGIQICEIQQNSNTTYRVYDFGRVGKDGKPRELHIDKAIDVSNLTPIESDFKPCGPRIEDGEAETVMLATCEYFTTFETTVHGKVTIDVDESSFGSIIVVEGECVIRNEGDTIHAKKGDSIFVDAGSGAVEIEGNCQYIYTCE</sequence>
<organism evidence="1 2">
    <name type="scientific">Dubosiella muris</name>
    <dbReference type="NCBI Taxonomy" id="3038133"/>
    <lineage>
        <taxon>Bacteria</taxon>
        <taxon>Bacillati</taxon>
        <taxon>Bacillota</taxon>
        <taxon>Erysipelotrichia</taxon>
        <taxon>Erysipelotrichales</taxon>
        <taxon>Erysipelotrichaceae</taxon>
        <taxon>Dubosiella</taxon>
    </lineage>
</organism>
<accession>A0AC61R3Y5</accession>
<keyword evidence="1" id="KW-0413">Isomerase</keyword>
<evidence type="ECO:0000313" key="1">
    <source>
        <dbReference type="EMBL" id="TGY64569.1"/>
    </source>
</evidence>
<dbReference type="EMBL" id="SRYG01000039">
    <property type="protein sequence ID" value="TGY64569.1"/>
    <property type="molecule type" value="Genomic_DNA"/>
</dbReference>
<evidence type="ECO:0000313" key="2">
    <source>
        <dbReference type="Proteomes" id="UP000308836"/>
    </source>
</evidence>
<name>A0AC61R3Y5_9FIRM</name>
<comment type="caution">
    <text evidence="1">The sequence shown here is derived from an EMBL/GenBank/DDBJ whole genome shotgun (WGS) entry which is preliminary data.</text>
</comment>
<reference evidence="1" key="1">
    <citation type="submission" date="2019-04" db="EMBL/GenBank/DDBJ databases">
        <title>Microbes associate with the intestines of laboratory mice.</title>
        <authorList>
            <person name="Navarre W."/>
            <person name="Wong E."/>
            <person name="Huang K."/>
            <person name="Tropini C."/>
            <person name="Ng K."/>
            <person name="Yu B."/>
        </authorList>
    </citation>
    <scope>NUCLEOTIDE SEQUENCE</scope>
    <source>
        <strain evidence="1">NM09_H32</strain>
    </source>
</reference>
<dbReference type="Proteomes" id="UP000308836">
    <property type="component" value="Unassembled WGS sequence"/>
</dbReference>